<dbReference type="InterPro" id="IPR034746">
    <property type="entry name" value="POTRA"/>
</dbReference>
<evidence type="ECO:0000256" key="7">
    <source>
        <dbReference type="ARBA" id="ARBA00023136"/>
    </source>
</evidence>
<dbReference type="Gene3D" id="3.10.20.310">
    <property type="entry name" value="membrane protein fhac"/>
    <property type="match status" value="1"/>
</dbReference>
<dbReference type="GO" id="GO:0090529">
    <property type="term" value="P:cell septum assembly"/>
    <property type="evidence" value="ECO:0007669"/>
    <property type="project" value="InterPro"/>
</dbReference>
<keyword evidence="13" id="KW-1185">Reference proteome</keyword>
<organism evidence="12 13">
    <name type="scientific">Erythrobacter litoralis</name>
    <dbReference type="NCBI Taxonomy" id="39960"/>
    <lineage>
        <taxon>Bacteria</taxon>
        <taxon>Pseudomonadati</taxon>
        <taxon>Pseudomonadota</taxon>
        <taxon>Alphaproteobacteria</taxon>
        <taxon>Sphingomonadales</taxon>
        <taxon>Erythrobacteraceae</taxon>
        <taxon>Erythrobacter/Porphyrobacter group</taxon>
        <taxon>Erythrobacter</taxon>
    </lineage>
</organism>
<dbReference type="EMBL" id="JMIX01000006">
    <property type="protein sequence ID" value="KEO93423.1"/>
    <property type="molecule type" value="Genomic_DNA"/>
</dbReference>
<keyword evidence="3 9" id="KW-0997">Cell inner membrane</keyword>
<name>A0A074MNJ6_9SPHN</name>
<dbReference type="RefSeq" id="WP_034903513.1">
    <property type="nucleotide sequence ID" value="NZ_CP017057.1"/>
</dbReference>
<feature type="compositionally biased region" description="Basic and acidic residues" evidence="10">
    <location>
        <begin position="1"/>
        <end position="12"/>
    </location>
</feature>
<dbReference type="AlphaFoldDB" id="A0A074MNJ6"/>
<feature type="region of interest" description="Disordered" evidence="10">
    <location>
        <begin position="1"/>
        <end position="25"/>
    </location>
</feature>
<keyword evidence="5 9" id="KW-0812">Transmembrane</keyword>
<evidence type="ECO:0000256" key="5">
    <source>
        <dbReference type="ARBA" id="ARBA00022692"/>
    </source>
</evidence>
<keyword evidence="4 9" id="KW-0132">Cell division</keyword>
<accession>A0A074MNJ6</accession>
<dbReference type="InterPro" id="IPR005548">
    <property type="entry name" value="Cell_div_FtsQ/DivIB_C"/>
</dbReference>
<dbReference type="InterPro" id="IPR013685">
    <property type="entry name" value="POTRA_FtsQ_type"/>
</dbReference>
<evidence type="ECO:0000313" key="13">
    <source>
        <dbReference type="Proteomes" id="UP000027866"/>
    </source>
</evidence>
<comment type="caution">
    <text evidence="12">The sequence shown here is derived from an EMBL/GenBank/DDBJ whole genome shotgun (WGS) entry which is preliminary data.</text>
</comment>
<dbReference type="PROSITE" id="PS51779">
    <property type="entry name" value="POTRA"/>
    <property type="match status" value="1"/>
</dbReference>
<feature type="domain" description="POTRA" evidence="11">
    <location>
        <begin position="93"/>
        <end position="161"/>
    </location>
</feature>
<evidence type="ECO:0000256" key="8">
    <source>
        <dbReference type="ARBA" id="ARBA00023306"/>
    </source>
</evidence>
<dbReference type="KEGG" id="elq:Ga0102493_11191"/>
<evidence type="ECO:0000256" key="3">
    <source>
        <dbReference type="ARBA" id="ARBA00022519"/>
    </source>
</evidence>
<keyword evidence="7 9" id="KW-0472">Membrane</keyword>
<evidence type="ECO:0000256" key="4">
    <source>
        <dbReference type="ARBA" id="ARBA00022618"/>
    </source>
</evidence>
<dbReference type="HAMAP" id="MF_00911">
    <property type="entry name" value="FtsQ_subfam"/>
    <property type="match status" value="1"/>
</dbReference>
<keyword evidence="6 9" id="KW-1133">Transmembrane helix</keyword>
<sequence>MANRIRRSDGKGVRRTAKSQSRAGRARWAKAKTSGFVDSAMGVLPFTEEQWTRIWLAIIIGAGVALAFVIANFAGVPAMASAEVSRMASEAGFEVRRVRVTGTDRMDEREVYARALAQRDRSMPDVDIEALRAELLDLPWVADARVSKQLPDMLAIDIVEREPHAVLVKPDRLVLIDIGGHELTPVAPEDAAGRLRISGPGAARQVGALDRLLAAAPALGPQVEAAEWVGNRRWNVTFNGGQVLALPEGENEAASAFVKFARMDGQNRLIGGKVASFDMRNPPRVYMRVPGRSERLQAEDLAAEMAAGEGAE</sequence>
<dbReference type="PATRIC" id="fig|39960.10.peg.2442"/>
<feature type="transmembrane region" description="Helical" evidence="9">
    <location>
        <begin position="54"/>
        <end position="76"/>
    </location>
</feature>
<evidence type="ECO:0000256" key="6">
    <source>
        <dbReference type="ARBA" id="ARBA00022989"/>
    </source>
</evidence>
<dbReference type="Proteomes" id="UP000027866">
    <property type="component" value="Unassembled WGS sequence"/>
</dbReference>
<evidence type="ECO:0000313" key="12">
    <source>
        <dbReference type="EMBL" id="KEO93423.1"/>
    </source>
</evidence>
<dbReference type="PANTHER" id="PTHR35851:SF1">
    <property type="entry name" value="CELL DIVISION PROTEIN FTSQ"/>
    <property type="match status" value="1"/>
</dbReference>
<comment type="function">
    <text evidence="9">Essential cell division protein.</text>
</comment>
<dbReference type="InterPro" id="IPR026579">
    <property type="entry name" value="FtsQ"/>
</dbReference>
<dbReference type="GO" id="GO:0005886">
    <property type="term" value="C:plasma membrane"/>
    <property type="evidence" value="ECO:0007669"/>
    <property type="project" value="UniProtKB-SubCell"/>
</dbReference>
<keyword evidence="8 9" id="KW-0131">Cell cycle</keyword>
<evidence type="ECO:0000256" key="9">
    <source>
        <dbReference type="HAMAP-Rule" id="MF_00911"/>
    </source>
</evidence>
<evidence type="ECO:0000256" key="1">
    <source>
        <dbReference type="ARBA" id="ARBA00004370"/>
    </source>
</evidence>
<keyword evidence="2 9" id="KW-1003">Cell membrane</keyword>
<dbReference type="GO" id="GO:0032153">
    <property type="term" value="C:cell division site"/>
    <property type="evidence" value="ECO:0007669"/>
    <property type="project" value="UniProtKB-UniRule"/>
</dbReference>
<dbReference type="Pfam" id="PF08478">
    <property type="entry name" value="POTRA_1"/>
    <property type="match status" value="1"/>
</dbReference>
<proteinExistence type="inferred from homology"/>
<reference evidence="12 13" key="1">
    <citation type="submission" date="2014-04" db="EMBL/GenBank/DDBJ databases">
        <title>A comprehensive comparison of genomes of Erythrobacter spp. Strains.</title>
        <authorList>
            <person name="Zheng Q."/>
        </authorList>
    </citation>
    <scope>NUCLEOTIDE SEQUENCE [LARGE SCALE GENOMIC DNA]</scope>
    <source>
        <strain evidence="12 13">DSM 8509</strain>
    </source>
</reference>
<dbReference type="Pfam" id="PF03799">
    <property type="entry name" value="FtsQ_DivIB_C"/>
    <property type="match status" value="1"/>
</dbReference>
<dbReference type="OrthoDB" id="9783091at2"/>
<protein>
    <recommendedName>
        <fullName evidence="9">Cell division protein FtsQ</fullName>
    </recommendedName>
</protein>
<comment type="similarity">
    <text evidence="9">Belongs to the FtsQ/DivIB family. FtsQ subfamily.</text>
</comment>
<dbReference type="PANTHER" id="PTHR35851">
    <property type="entry name" value="CELL DIVISION PROTEIN FTSQ"/>
    <property type="match status" value="1"/>
</dbReference>
<evidence type="ECO:0000256" key="10">
    <source>
        <dbReference type="SAM" id="MobiDB-lite"/>
    </source>
</evidence>
<gene>
    <name evidence="9" type="primary">ftsQ</name>
    <name evidence="12" type="ORF">EH32_11950</name>
</gene>
<comment type="subcellular location">
    <subcellularLocation>
        <location evidence="9">Cell inner membrane</location>
        <topology evidence="9">Single-pass type II membrane protein</topology>
    </subcellularLocation>
    <subcellularLocation>
        <location evidence="1">Membrane</location>
    </subcellularLocation>
    <text evidence="9">Localizes to the division septum.</text>
</comment>
<evidence type="ECO:0000259" key="11">
    <source>
        <dbReference type="PROSITE" id="PS51779"/>
    </source>
</evidence>
<evidence type="ECO:0000256" key="2">
    <source>
        <dbReference type="ARBA" id="ARBA00022475"/>
    </source>
</evidence>
<dbReference type="GO" id="GO:0043093">
    <property type="term" value="P:FtsZ-dependent cytokinesis"/>
    <property type="evidence" value="ECO:0007669"/>
    <property type="project" value="UniProtKB-UniRule"/>
</dbReference>